<protein>
    <submittedName>
        <fullName evidence="1">Putative DNA-binding transcriptional regulator AlpA</fullName>
    </submittedName>
</protein>
<gene>
    <name evidence="1" type="ORF">HNR73_006406</name>
</gene>
<dbReference type="Proteomes" id="UP000548476">
    <property type="component" value="Unassembled WGS sequence"/>
</dbReference>
<evidence type="ECO:0000313" key="2">
    <source>
        <dbReference type="Proteomes" id="UP000548476"/>
    </source>
</evidence>
<reference evidence="1 2" key="1">
    <citation type="submission" date="2020-08" db="EMBL/GenBank/DDBJ databases">
        <title>Genomic Encyclopedia of Type Strains, Phase IV (KMG-IV): sequencing the most valuable type-strain genomes for metagenomic binning, comparative biology and taxonomic classification.</title>
        <authorList>
            <person name="Goeker M."/>
        </authorList>
    </citation>
    <scope>NUCLEOTIDE SEQUENCE [LARGE SCALE GENOMIC DNA]</scope>
    <source>
        <strain evidence="1 2">YIM 65646</strain>
    </source>
</reference>
<dbReference type="RefSeq" id="WP_184791315.1">
    <property type="nucleotide sequence ID" value="NZ_BONT01000069.1"/>
</dbReference>
<sequence>MTGPTHTPTPPVVPGALGTSIDDLTAAVEAGTASAGRLLGLPELPGDGVWVDIAGAAAVVGVASQTITGWVNSNAPQELPFPAPQRILYRLYWPLADIQGWMGARPPR</sequence>
<keyword evidence="2" id="KW-1185">Reference proteome</keyword>
<organism evidence="1 2">
    <name type="scientific">Phytomonospora endophytica</name>
    <dbReference type="NCBI Taxonomy" id="714109"/>
    <lineage>
        <taxon>Bacteria</taxon>
        <taxon>Bacillati</taxon>
        <taxon>Actinomycetota</taxon>
        <taxon>Actinomycetes</taxon>
        <taxon>Micromonosporales</taxon>
        <taxon>Micromonosporaceae</taxon>
        <taxon>Phytomonospora</taxon>
    </lineage>
</organism>
<name>A0A841G327_9ACTN</name>
<dbReference type="AlphaFoldDB" id="A0A841G327"/>
<evidence type="ECO:0000313" key="1">
    <source>
        <dbReference type="EMBL" id="MBB6038520.1"/>
    </source>
</evidence>
<dbReference type="GO" id="GO:0003677">
    <property type="term" value="F:DNA binding"/>
    <property type="evidence" value="ECO:0007669"/>
    <property type="project" value="UniProtKB-KW"/>
</dbReference>
<proteinExistence type="predicted"/>
<comment type="caution">
    <text evidence="1">The sequence shown here is derived from an EMBL/GenBank/DDBJ whole genome shotgun (WGS) entry which is preliminary data.</text>
</comment>
<dbReference type="EMBL" id="JACHGT010000017">
    <property type="protein sequence ID" value="MBB6038520.1"/>
    <property type="molecule type" value="Genomic_DNA"/>
</dbReference>
<keyword evidence="1" id="KW-0238">DNA-binding</keyword>
<accession>A0A841G327</accession>